<keyword evidence="7" id="KW-1185">Reference proteome</keyword>
<evidence type="ECO:0000256" key="1">
    <source>
        <dbReference type="ARBA" id="ARBA00010688"/>
    </source>
</evidence>
<reference evidence="6 7" key="1">
    <citation type="journal article" date="2010" name="Stand. Genomic Sci.">
        <title>Complete genome sequence of Methanothermus fervidus type strain (V24S).</title>
        <authorList>
            <person name="Anderson I."/>
            <person name="Djao O.D."/>
            <person name="Misra M."/>
            <person name="Chertkov O."/>
            <person name="Nolan M."/>
            <person name="Lucas S."/>
            <person name="Lapidus A."/>
            <person name="Del Rio T.G."/>
            <person name="Tice H."/>
            <person name="Cheng J.F."/>
            <person name="Tapia R."/>
            <person name="Han C."/>
            <person name="Goodwin L."/>
            <person name="Pitluck S."/>
            <person name="Liolios K."/>
            <person name="Ivanova N."/>
            <person name="Mavromatis K."/>
            <person name="Mikhailova N."/>
            <person name="Pati A."/>
            <person name="Brambilla E."/>
            <person name="Chen A."/>
            <person name="Palaniappan K."/>
            <person name="Land M."/>
            <person name="Hauser L."/>
            <person name="Chang Y.J."/>
            <person name="Jeffries C.D."/>
            <person name="Sikorski J."/>
            <person name="Spring S."/>
            <person name="Rohde M."/>
            <person name="Eichinger K."/>
            <person name="Huber H."/>
            <person name="Wirth R."/>
            <person name="Goker M."/>
            <person name="Detter J.C."/>
            <person name="Woyke T."/>
            <person name="Bristow J."/>
            <person name="Eisen J.A."/>
            <person name="Markowitz V."/>
            <person name="Hugenholtz P."/>
            <person name="Klenk H.P."/>
            <person name="Kyrpides N.C."/>
        </authorList>
    </citation>
    <scope>NUCLEOTIDE SEQUENCE [LARGE SCALE GENOMIC DNA]</scope>
    <source>
        <strain evidence="7">ATCC 43054 / DSM 2088 / JCM 10308 / V24 S</strain>
    </source>
</reference>
<evidence type="ECO:0000256" key="2">
    <source>
        <dbReference type="ARBA" id="ARBA00022679"/>
    </source>
</evidence>
<dbReference type="AlphaFoldDB" id="E3GXG0"/>
<dbReference type="GO" id="GO:0006796">
    <property type="term" value="P:phosphate-containing compound metabolic process"/>
    <property type="evidence" value="ECO:0007669"/>
    <property type="project" value="UniProtKB-ARBA"/>
</dbReference>
<proteinExistence type="inferred from homology"/>
<evidence type="ECO:0000313" key="6">
    <source>
        <dbReference type="EMBL" id="ADP76992.1"/>
    </source>
</evidence>
<organism evidence="6 7">
    <name type="scientific">Methanothermus fervidus (strain ATCC 43054 / DSM 2088 / JCM 10308 / V24 S)</name>
    <dbReference type="NCBI Taxonomy" id="523846"/>
    <lineage>
        <taxon>Archaea</taxon>
        <taxon>Methanobacteriati</taxon>
        <taxon>Methanobacteriota</taxon>
        <taxon>Methanomada group</taxon>
        <taxon>Methanobacteria</taxon>
        <taxon>Methanobacteriales</taxon>
        <taxon>Methanothermaceae</taxon>
        <taxon>Methanothermus</taxon>
    </lineage>
</organism>
<dbReference type="EMBL" id="CP002278">
    <property type="protein sequence ID" value="ADP76992.1"/>
    <property type="molecule type" value="Genomic_DNA"/>
</dbReference>
<dbReference type="InterPro" id="IPR011611">
    <property type="entry name" value="PfkB_dom"/>
</dbReference>
<accession>E3GXG0</accession>
<comment type="similarity">
    <text evidence="1 4">Belongs to the carbohydrate kinase PfkB family.</text>
</comment>
<gene>
    <name evidence="6" type="ordered locus">Mfer_0189</name>
</gene>
<dbReference type="Pfam" id="PF00294">
    <property type="entry name" value="PfkB"/>
    <property type="match status" value="1"/>
</dbReference>
<dbReference type="GO" id="GO:0016301">
    <property type="term" value="F:kinase activity"/>
    <property type="evidence" value="ECO:0007669"/>
    <property type="project" value="UniProtKB-KW"/>
</dbReference>
<evidence type="ECO:0000313" key="7">
    <source>
        <dbReference type="Proteomes" id="UP000002315"/>
    </source>
</evidence>
<dbReference type="Proteomes" id="UP000002315">
    <property type="component" value="Chromosome"/>
</dbReference>
<dbReference type="KEGG" id="mfv:Mfer_0189"/>
<dbReference type="OrthoDB" id="26949at2157"/>
<dbReference type="EC" id="2.7.1.73" evidence="6"/>
<feature type="domain" description="Carbohydrate kinase PfkB" evidence="5">
    <location>
        <begin position="4"/>
        <end position="287"/>
    </location>
</feature>
<dbReference type="PANTHER" id="PTHR10584:SF166">
    <property type="entry name" value="RIBOKINASE"/>
    <property type="match status" value="1"/>
</dbReference>
<dbReference type="CDD" id="cd01942">
    <property type="entry name" value="ribokinase_group_A"/>
    <property type="match status" value="1"/>
</dbReference>
<evidence type="ECO:0000256" key="4">
    <source>
        <dbReference type="RuleBase" id="RU003704"/>
    </source>
</evidence>
<evidence type="ECO:0000259" key="5">
    <source>
        <dbReference type="Pfam" id="PF00294"/>
    </source>
</evidence>
<dbReference type="PROSITE" id="PS00583">
    <property type="entry name" value="PFKB_KINASES_1"/>
    <property type="match status" value="1"/>
</dbReference>
<keyword evidence="3 4" id="KW-0418">Kinase</keyword>
<dbReference type="HOGENOM" id="CLU_027634_5_2_2"/>
<sequence length="306" mass="34380">MTIDILAVGHTAFDYIMQVEDFPSPNSSVKVEKLENLHGGAAANVAVAVQKLGFKSGLVSAVGEDFKKTEYYEKLKKMNINMEGIIEIENYKTPRAFVVTNSKNDQISYFYWGAAEKFEDLDPPKEVIKKAKIIHLATGNPKFNIRCGKIAKKYNKIVSADPGQDLYLYSSKNLKEMLSTCDILFGNHHEIRKIKKKTNEKDLRKLGPKIVVETYGKEGSIIHSKNMIKIKALGRKVVDPTGAGDSYRAGFLVSYLKGNDLETCGKFATTVASFVIESEGSQTNLPTFEDVKYRYEKHWGKLKFLE</sequence>
<dbReference type="PANTHER" id="PTHR10584">
    <property type="entry name" value="SUGAR KINASE"/>
    <property type="match status" value="1"/>
</dbReference>
<dbReference type="InterPro" id="IPR002173">
    <property type="entry name" value="Carboh/pur_kinase_PfkB_CS"/>
</dbReference>
<dbReference type="InterPro" id="IPR029056">
    <property type="entry name" value="Ribokinase-like"/>
</dbReference>
<keyword evidence="2 4" id="KW-0808">Transferase</keyword>
<evidence type="ECO:0000256" key="3">
    <source>
        <dbReference type="ARBA" id="ARBA00022777"/>
    </source>
</evidence>
<dbReference type="EC" id="2.7.1.-" evidence="6"/>
<dbReference type="SUPFAM" id="SSF53613">
    <property type="entry name" value="Ribokinase-like"/>
    <property type="match status" value="1"/>
</dbReference>
<name>E3GXG0_METFV</name>
<dbReference type="Gene3D" id="3.40.1190.20">
    <property type="match status" value="1"/>
</dbReference>
<dbReference type="PRINTS" id="PR00990">
    <property type="entry name" value="RIBOKINASE"/>
</dbReference>
<dbReference type="STRING" id="523846.Mfer_0189"/>
<protein>
    <submittedName>
        <fullName evidence="6">Cytidine kinase inosine-guanosine kinase</fullName>
        <ecNumber evidence="6">2.7.1.-</ecNumber>
        <ecNumber evidence="6">2.7.1.73</ecNumber>
    </submittedName>
</protein>
<dbReference type="PROSITE" id="PS00584">
    <property type="entry name" value="PFKB_KINASES_2"/>
    <property type="match status" value="1"/>
</dbReference>
<dbReference type="InterPro" id="IPR002139">
    <property type="entry name" value="Ribo/fructo_kinase"/>
</dbReference>